<dbReference type="InterPro" id="IPR003594">
    <property type="entry name" value="HATPase_dom"/>
</dbReference>
<dbReference type="PANTHER" id="PTHR35526:SF3">
    <property type="entry name" value="ANTI-SIGMA-F FACTOR RSBW"/>
    <property type="match status" value="1"/>
</dbReference>
<organism evidence="3 4">
    <name type="scientific">Actinomadura barringtoniae</name>
    <dbReference type="NCBI Taxonomy" id="1427535"/>
    <lineage>
        <taxon>Bacteria</taxon>
        <taxon>Bacillati</taxon>
        <taxon>Actinomycetota</taxon>
        <taxon>Actinomycetes</taxon>
        <taxon>Streptosporangiales</taxon>
        <taxon>Thermomonosporaceae</taxon>
        <taxon>Actinomadura</taxon>
    </lineage>
</organism>
<dbReference type="Pfam" id="PF13581">
    <property type="entry name" value="HATPase_c_2"/>
    <property type="match status" value="1"/>
</dbReference>
<dbReference type="RefSeq" id="WP_208263116.1">
    <property type="nucleotide sequence ID" value="NZ_JAGEOJ010000030.1"/>
</dbReference>
<keyword evidence="3" id="KW-0547">Nucleotide-binding</keyword>
<dbReference type="GO" id="GO:0005524">
    <property type="term" value="F:ATP binding"/>
    <property type="evidence" value="ECO:0007669"/>
    <property type="project" value="UniProtKB-KW"/>
</dbReference>
<keyword evidence="1" id="KW-0808">Transferase</keyword>
<dbReference type="Proteomes" id="UP000669179">
    <property type="component" value="Unassembled WGS sequence"/>
</dbReference>
<keyword evidence="1" id="KW-0723">Serine/threonine-protein kinase</keyword>
<accession>A0A939PL06</accession>
<proteinExistence type="predicted"/>
<gene>
    <name evidence="3" type="ORF">J4573_47915</name>
</gene>
<evidence type="ECO:0000256" key="1">
    <source>
        <dbReference type="ARBA" id="ARBA00022527"/>
    </source>
</evidence>
<comment type="caution">
    <text evidence="3">The sequence shown here is derived from an EMBL/GenBank/DDBJ whole genome shotgun (WGS) entry which is preliminary data.</text>
</comment>
<dbReference type="EMBL" id="JAGEOJ010000030">
    <property type="protein sequence ID" value="MBO2454887.1"/>
    <property type="molecule type" value="Genomic_DNA"/>
</dbReference>
<dbReference type="InterPro" id="IPR036890">
    <property type="entry name" value="HATPase_C_sf"/>
</dbReference>
<dbReference type="InterPro" id="IPR050267">
    <property type="entry name" value="Anti-sigma-factor_SerPK"/>
</dbReference>
<dbReference type="CDD" id="cd16936">
    <property type="entry name" value="HATPase_RsbW-like"/>
    <property type="match status" value="1"/>
</dbReference>
<dbReference type="PANTHER" id="PTHR35526">
    <property type="entry name" value="ANTI-SIGMA-F FACTOR RSBW-RELATED"/>
    <property type="match status" value="1"/>
</dbReference>
<feature type="domain" description="Histidine kinase/HSP90-like ATPase" evidence="2">
    <location>
        <begin position="4"/>
        <end position="111"/>
    </location>
</feature>
<protein>
    <submittedName>
        <fullName evidence="3">ATP-binding protein</fullName>
    </submittedName>
</protein>
<keyword evidence="3" id="KW-0067">ATP-binding</keyword>
<dbReference type="GO" id="GO:0004674">
    <property type="term" value="F:protein serine/threonine kinase activity"/>
    <property type="evidence" value="ECO:0007669"/>
    <property type="project" value="UniProtKB-KW"/>
</dbReference>
<dbReference type="Gene3D" id="3.30.565.10">
    <property type="entry name" value="Histidine kinase-like ATPase, C-terminal domain"/>
    <property type="match status" value="1"/>
</dbReference>
<reference evidence="3" key="1">
    <citation type="submission" date="2021-03" db="EMBL/GenBank/DDBJ databases">
        <authorList>
            <person name="Kanchanasin P."/>
            <person name="Saeng-In P."/>
            <person name="Phongsopitanun W."/>
            <person name="Yuki M."/>
            <person name="Kudo T."/>
            <person name="Ohkuma M."/>
            <person name="Tanasupawat S."/>
        </authorList>
    </citation>
    <scope>NUCLEOTIDE SEQUENCE</scope>
    <source>
        <strain evidence="3">GKU 128</strain>
    </source>
</reference>
<evidence type="ECO:0000313" key="4">
    <source>
        <dbReference type="Proteomes" id="UP000669179"/>
    </source>
</evidence>
<evidence type="ECO:0000313" key="3">
    <source>
        <dbReference type="EMBL" id="MBO2454887.1"/>
    </source>
</evidence>
<evidence type="ECO:0000259" key="2">
    <source>
        <dbReference type="Pfam" id="PF13581"/>
    </source>
</evidence>
<keyword evidence="1" id="KW-0418">Kinase</keyword>
<dbReference type="AlphaFoldDB" id="A0A939PL06"/>
<dbReference type="SUPFAM" id="SSF55874">
    <property type="entry name" value="ATPase domain of HSP90 chaperone/DNA topoisomerase II/histidine kinase"/>
    <property type="match status" value="1"/>
</dbReference>
<sequence>MRMIRLARKLAENALENWSLTHLRLPVTTTVTELVTNSSKAASGSEIEVVLRLQGPWFRLEVRDSSDVIPEVPAELDLDAEDGRGLWVASHLADKFGIDPGPHGGKTIWAMWLQDRPDEQCSPLP</sequence>
<name>A0A939PL06_9ACTN</name>
<keyword evidence="4" id="KW-1185">Reference proteome</keyword>